<evidence type="ECO:0000256" key="1">
    <source>
        <dbReference type="ARBA" id="ARBA00004514"/>
    </source>
</evidence>
<gene>
    <name evidence="11" type="ORF">FH972_007954</name>
</gene>
<reference evidence="11 12" key="1">
    <citation type="submission" date="2019-06" db="EMBL/GenBank/DDBJ databases">
        <title>A chromosomal-level reference genome of Carpinus fangiana (Coryloideae, Betulaceae).</title>
        <authorList>
            <person name="Yang X."/>
            <person name="Wang Z."/>
            <person name="Zhang L."/>
            <person name="Hao G."/>
            <person name="Liu J."/>
            <person name="Yang Y."/>
        </authorList>
    </citation>
    <scope>NUCLEOTIDE SEQUENCE [LARGE SCALE GENOMIC DNA]</scope>
    <source>
        <strain evidence="11">Cfa_2016G</strain>
        <tissue evidence="11">Leaf</tissue>
    </source>
</reference>
<evidence type="ECO:0000256" key="5">
    <source>
        <dbReference type="ARBA" id="ARBA00022917"/>
    </source>
</evidence>
<dbReference type="PANTHER" id="PTHR10233:SF14">
    <property type="entry name" value="TRANSLATION INITIATION FACTOR EIF-2B SUBUNIT DELTA"/>
    <property type="match status" value="1"/>
</dbReference>
<organism evidence="11 12">
    <name type="scientific">Carpinus fangiana</name>
    <dbReference type="NCBI Taxonomy" id="176857"/>
    <lineage>
        <taxon>Eukaryota</taxon>
        <taxon>Viridiplantae</taxon>
        <taxon>Streptophyta</taxon>
        <taxon>Embryophyta</taxon>
        <taxon>Tracheophyta</taxon>
        <taxon>Spermatophyta</taxon>
        <taxon>Magnoliopsida</taxon>
        <taxon>eudicotyledons</taxon>
        <taxon>Gunneridae</taxon>
        <taxon>Pentapetalae</taxon>
        <taxon>rosids</taxon>
        <taxon>fabids</taxon>
        <taxon>Fagales</taxon>
        <taxon>Betulaceae</taxon>
        <taxon>Carpinus</taxon>
    </lineage>
</organism>
<evidence type="ECO:0000256" key="8">
    <source>
        <dbReference type="ARBA" id="ARBA00046432"/>
    </source>
</evidence>
<evidence type="ECO:0000256" key="10">
    <source>
        <dbReference type="SAM" id="MobiDB-lite"/>
    </source>
</evidence>
<name>A0A5N6R0J0_9ROSI</name>
<keyword evidence="5" id="KW-0648">Protein biosynthesis</keyword>
<dbReference type="EMBL" id="CM017323">
    <property type="protein sequence ID" value="KAE8022124.1"/>
    <property type="molecule type" value="Genomic_DNA"/>
</dbReference>
<keyword evidence="12" id="KW-1185">Reference proteome</keyword>
<comment type="subunit">
    <text evidence="8">Component of the translation initiation factor 2B (eIF2B) complex which is a heterodecamer of two sets of five different subunits: alpha, beta, gamma, delta and epsilon. Subunits alpha, beta and delta comprise a regulatory subcomplex and subunits epsilon and gamma comprise a catalytic subcomplex. Within the complex, the hexameric regulatory complex resides at the center, with the two heterodimeric catalytic subcomplexes bound on opposite sides.</text>
</comment>
<keyword evidence="4" id="KW-0396">Initiation factor</keyword>
<feature type="region of interest" description="Disordered" evidence="10">
    <location>
        <begin position="1"/>
        <end position="113"/>
    </location>
</feature>
<dbReference type="InterPro" id="IPR042529">
    <property type="entry name" value="IF_2B-like_C"/>
</dbReference>
<feature type="compositionally biased region" description="Basic and acidic residues" evidence="10">
    <location>
        <begin position="262"/>
        <end position="293"/>
    </location>
</feature>
<evidence type="ECO:0000256" key="4">
    <source>
        <dbReference type="ARBA" id="ARBA00022540"/>
    </source>
</evidence>
<evidence type="ECO:0000256" key="2">
    <source>
        <dbReference type="ARBA" id="ARBA00007251"/>
    </source>
</evidence>
<dbReference type="AlphaFoldDB" id="A0A5N6R0J0"/>
<proteinExistence type="inferred from homology"/>
<dbReference type="OrthoDB" id="10254737at2759"/>
<dbReference type="InterPro" id="IPR037171">
    <property type="entry name" value="NagB/RpiA_transferase-like"/>
</dbReference>
<feature type="compositionally biased region" description="Low complexity" evidence="10">
    <location>
        <begin position="212"/>
        <end position="224"/>
    </location>
</feature>
<keyword evidence="3" id="KW-0963">Cytoplasm</keyword>
<evidence type="ECO:0000313" key="11">
    <source>
        <dbReference type="EMBL" id="KAE8022124.1"/>
    </source>
</evidence>
<dbReference type="GO" id="GO:0003743">
    <property type="term" value="F:translation initiation factor activity"/>
    <property type="evidence" value="ECO:0007669"/>
    <property type="project" value="UniProtKB-KW"/>
</dbReference>
<comment type="similarity">
    <text evidence="2 9">Belongs to the eIF-2B alpha/beta/delta subunits family.</text>
</comment>
<feature type="compositionally biased region" description="Low complexity" evidence="10">
    <location>
        <begin position="38"/>
        <end position="55"/>
    </location>
</feature>
<dbReference type="Pfam" id="PF01008">
    <property type="entry name" value="IF-2B"/>
    <property type="match status" value="1"/>
</dbReference>
<evidence type="ECO:0000256" key="9">
    <source>
        <dbReference type="RuleBase" id="RU003814"/>
    </source>
</evidence>
<comment type="subcellular location">
    <subcellularLocation>
        <location evidence="1">Cytoplasm</location>
        <location evidence="1">Cytosol</location>
    </subcellularLocation>
</comment>
<evidence type="ECO:0000256" key="7">
    <source>
        <dbReference type="ARBA" id="ARBA00044356"/>
    </source>
</evidence>
<feature type="region of interest" description="Disordered" evidence="10">
    <location>
        <begin position="184"/>
        <end position="301"/>
    </location>
</feature>
<dbReference type="GO" id="GO:0005829">
    <property type="term" value="C:cytosol"/>
    <property type="evidence" value="ECO:0007669"/>
    <property type="project" value="UniProtKB-SubCell"/>
</dbReference>
<dbReference type="SUPFAM" id="SSF100950">
    <property type="entry name" value="NagB/RpiA/CoA transferase-like"/>
    <property type="match status" value="1"/>
</dbReference>
<sequence length="663" mass="72057">MDPRRAARTVIDPKVRKVGFFAPGAPPDRSLSGPPDPIASSSASSPPIPDLSPSGNFLSPVMIPPPRHSSADTALLSSSRPVPPSPLRRDSLTSAGCIHNPSELFPSSSPTAPSSYAGRVVEFQDDPRGNSVKVATGASSFPGGGFDLTAVKTSSVPASRFTTVSVVKTMPPGLSETIVEKVGGSFEVENDRPASSKSLKEKTSKAERRALQEAQRAAKAAAKAEGSKVPSTSEAAMSANVKPTKATKAPSLKNDSATVAASEKKGGDRPPEKDRKKDVPHPRMQYDDKSRVEKAKRRAVVKQTEARNRVELFRHLPQYEHGTQLPDLETKFFQLDPVHPAIYKVGLQYLSGDISGGNARCIAMLEAFQEAIKDHSTPPEKTLSRDLTAKLSSYVSFLIECRPLSISMGNAIRFLKSHIAKLPLTLSESEAKSSLQSDIYNFINEKIILADKVIVNHAVTKIRDGDVLLTYGSSSAVEMILLHAHELGKRFRVVVVDSRPKLEGQLLLRRLVGKGLSCTYIYITGISYIMHEVSRIFLGASSVLSNGTVYSRVGTACVAMVAHEFRVPVLVCCEAYKFHERVQLDSICSNELGNPDAISEVPGREDINYLDGCTNSENLQLLNLIYDATPSDYVSLIITDYGMVPPTSVPVIVREYRREHIWI</sequence>
<feature type="compositionally biased region" description="Basic and acidic residues" evidence="10">
    <location>
        <begin position="1"/>
        <end position="15"/>
    </location>
</feature>
<feature type="compositionally biased region" description="Basic and acidic residues" evidence="10">
    <location>
        <begin position="189"/>
        <end position="211"/>
    </location>
</feature>
<dbReference type="InterPro" id="IPR000649">
    <property type="entry name" value="IF-2B-related"/>
</dbReference>
<dbReference type="PANTHER" id="PTHR10233">
    <property type="entry name" value="TRANSLATION INITIATION FACTOR EIF-2B"/>
    <property type="match status" value="1"/>
</dbReference>
<dbReference type="Proteomes" id="UP000327013">
    <property type="component" value="Chromosome 3"/>
</dbReference>
<evidence type="ECO:0000313" key="12">
    <source>
        <dbReference type="Proteomes" id="UP000327013"/>
    </source>
</evidence>
<accession>A0A5N6R0J0</accession>
<dbReference type="Gene3D" id="3.40.50.10470">
    <property type="entry name" value="Translation initiation factor eif-2b, domain 2"/>
    <property type="match status" value="1"/>
</dbReference>
<evidence type="ECO:0000256" key="3">
    <source>
        <dbReference type="ARBA" id="ARBA00022490"/>
    </source>
</evidence>
<evidence type="ECO:0000256" key="6">
    <source>
        <dbReference type="ARBA" id="ARBA00044147"/>
    </source>
</evidence>
<protein>
    <recommendedName>
        <fullName evidence="6">Translation initiation factor eIF2B subunit delta</fullName>
    </recommendedName>
    <alternativeName>
        <fullName evidence="7">eIF2B GDP-GTP exchange factor subunit delta</fullName>
    </alternativeName>
</protein>